<evidence type="ECO:0000256" key="8">
    <source>
        <dbReference type="PROSITE-ProRule" id="PRU01360"/>
    </source>
</evidence>
<evidence type="ECO:0000313" key="13">
    <source>
        <dbReference type="EMBL" id="QNN71302.1"/>
    </source>
</evidence>
<evidence type="ECO:0000256" key="10">
    <source>
        <dbReference type="SAM" id="SignalP"/>
    </source>
</evidence>
<keyword evidence="3 8" id="KW-1134">Transmembrane beta strand</keyword>
<dbReference type="PANTHER" id="PTHR30069">
    <property type="entry name" value="TONB-DEPENDENT OUTER MEMBRANE RECEPTOR"/>
    <property type="match status" value="1"/>
</dbReference>
<dbReference type="EMBL" id="CP060719">
    <property type="protein sequence ID" value="QNN71302.1"/>
    <property type="molecule type" value="Genomic_DNA"/>
</dbReference>
<keyword evidence="4 8" id="KW-0812">Transmembrane</keyword>
<name>A0A7G9STX7_9GAMM</name>
<feature type="chain" id="PRO_5028991358" evidence="10">
    <location>
        <begin position="24"/>
        <end position="742"/>
    </location>
</feature>
<dbReference type="Gene3D" id="2.40.170.20">
    <property type="entry name" value="TonB-dependent receptor, beta-barrel domain"/>
    <property type="match status" value="1"/>
</dbReference>
<comment type="similarity">
    <text evidence="8 9">Belongs to the TonB-dependent receptor family.</text>
</comment>
<evidence type="ECO:0000256" key="7">
    <source>
        <dbReference type="ARBA" id="ARBA00023237"/>
    </source>
</evidence>
<evidence type="ECO:0000256" key="4">
    <source>
        <dbReference type="ARBA" id="ARBA00022692"/>
    </source>
</evidence>
<dbReference type="Proteomes" id="UP000515804">
    <property type="component" value="Chromosome"/>
</dbReference>
<dbReference type="InterPro" id="IPR039426">
    <property type="entry name" value="TonB-dep_rcpt-like"/>
</dbReference>
<dbReference type="KEGG" id="tcn:H9L16_07045"/>
<keyword evidence="5 9" id="KW-0798">TonB box</keyword>
<protein>
    <submittedName>
        <fullName evidence="13">TonB-dependent receptor</fullName>
    </submittedName>
</protein>
<keyword evidence="14" id="KW-1185">Reference proteome</keyword>
<keyword evidence="13" id="KW-0675">Receptor</keyword>
<dbReference type="InterPro" id="IPR037066">
    <property type="entry name" value="Plug_dom_sf"/>
</dbReference>
<feature type="domain" description="TonB-dependent receptor-like beta-barrel" evidence="11">
    <location>
        <begin position="302"/>
        <end position="708"/>
    </location>
</feature>
<feature type="signal peptide" evidence="10">
    <location>
        <begin position="1"/>
        <end position="23"/>
    </location>
</feature>
<dbReference type="GO" id="GO:0015344">
    <property type="term" value="F:siderophore uptake transmembrane transporter activity"/>
    <property type="evidence" value="ECO:0007669"/>
    <property type="project" value="TreeGrafter"/>
</dbReference>
<evidence type="ECO:0000256" key="3">
    <source>
        <dbReference type="ARBA" id="ARBA00022452"/>
    </source>
</evidence>
<keyword evidence="2 8" id="KW-0813">Transport</keyword>
<dbReference type="InterPro" id="IPR012910">
    <property type="entry name" value="Plug_dom"/>
</dbReference>
<dbReference type="PROSITE" id="PS52016">
    <property type="entry name" value="TONB_DEPENDENT_REC_3"/>
    <property type="match status" value="1"/>
</dbReference>
<evidence type="ECO:0000256" key="5">
    <source>
        <dbReference type="ARBA" id="ARBA00023077"/>
    </source>
</evidence>
<evidence type="ECO:0000256" key="1">
    <source>
        <dbReference type="ARBA" id="ARBA00004571"/>
    </source>
</evidence>
<feature type="domain" description="TonB-dependent receptor plug" evidence="12">
    <location>
        <begin position="54"/>
        <end position="157"/>
    </location>
</feature>
<dbReference type="SUPFAM" id="SSF56935">
    <property type="entry name" value="Porins"/>
    <property type="match status" value="1"/>
</dbReference>
<accession>A0A7G9STX7</accession>
<keyword evidence="10" id="KW-0732">Signal</keyword>
<dbReference type="RefSeq" id="WP_187553815.1">
    <property type="nucleotide sequence ID" value="NZ_BMZL01000002.1"/>
</dbReference>
<evidence type="ECO:0000259" key="12">
    <source>
        <dbReference type="Pfam" id="PF07715"/>
    </source>
</evidence>
<evidence type="ECO:0000256" key="2">
    <source>
        <dbReference type="ARBA" id="ARBA00022448"/>
    </source>
</evidence>
<dbReference type="AlphaFoldDB" id="A0A7G9STX7"/>
<dbReference type="InterPro" id="IPR036942">
    <property type="entry name" value="Beta-barrel_TonB_sf"/>
</dbReference>
<gene>
    <name evidence="13" type="ORF">H9L16_07045</name>
</gene>
<proteinExistence type="inferred from homology"/>
<keyword evidence="6 8" id="KW-0472">Membrane</keyword>
<dbReference type="Pfam" id="PF07715">
    <property type="entry name" value="Plug"/>
    <property type="match status" value="1"/>
</dbReference>
<evidence type="ECO:0000256" key="6">
    <source>
        <dbReference type="ARBA" id="ARBA00023136"/>
    </source>
</evidence>
<evidence type="ECO:0000313" key="14">
    <source>
        <dbReference type="Proteomes" id="UP000515804"/>
    </source>
</evidence>
<dbReference type="InterPro" id="IPR000531">
    <property type="entry name" value="Beta-barrel_TonB"/>
</dbReference>
<comment type="subcellular location">
    <subcellularLocation>
        <location evidence="1 8">Cell outer membrane</location>
        <topology evidence="1 8">Multi-pass membrane protein</topology>
    </subcellularLocation>
</comment>
<evidence type="ECO:0000256" key="9">
    <source>
        <dbReference type="RuleBase" id="RU003357"/>
    </source>
</evidence>
<dbReference type="Gene3D" id="2.170.130.10">
    <property type="entry name" value="TonB-dependent receptor, plug domain"/>
    <property type="match status" value="1"/>
</dbReference>
<dbReference type="GO" id="GO:0044718">
    <property type="term" value="P:siderophore transmembrane transport"/>
    <property type="evidence" value="ECO:0007669"/>
    <property type="project" value="TreeGrafter"/>
</dbReference>
<keyword evidence="7 8" id="KW-0998">Cell outer membrane</keyword>
<evidence type="ECO:0000259" key="11">
    <source>
        <dbReference type="Pfam" id="PF00593"/>
    </source>
</evidence>
<dbReference type="PANTHER" id="PTHR30069:SF42">
    <property type="entry name" value="FERRIC AEROBACTIN RECEPTOR"/>
    <property type="match status" value="1"/>
</dbReference>
<dbReference type="GO" id="GO:0009279">
    <property type="term" value="C:cell outer membrane"/>
    <property type="evidence" value="ECO:0007669"/>
    <property type="project" value="UniProtKB-SubCell"/>
</dbReference>
<organism evidence="13 14">
    <name type="scientific">Thermomonas carbonis</name>
    <dbReference type="NCBI Taxonomy" id="1463158"/>
    <lineage>
        <taxon>Bacteria</taxon>
        <taxon>Pseudomonadati</taxon>
        <taxon>Pseudomonadota</taxon>
        <taxon>Gammaproteobacteria</taxon>
        <taxon>Lysobacterales</taxon>
        <taxon>Lysobacteraceae</taxon>
        <taxon>Thermomonas</taxon>
    </lineage>
</organism>
<sequence length="742" mass="81024">MIKPLSAAIAGILLASVAAPAFAQSAAAQNDEKDEAKQLDAVIVTGSRSPKAVDKIPGAITVVSQEEVAHTRALTEDATAVLARTVPGYAESSQAMSNTGENLRGRVALRLLDGVPQGSPLREGSRNGTFTDMGIVDHIEVINGPSASEGIGAAGGIINYISKIPSKEGNEFTLNTRYSTQFGDDSGGWKIAGTFANKTANHDVLLAASRIERGISYDGNGRRVGMNTSGSVSDSTADTIFLKGGMYFGADGEQRLEASVNLFKIEGHGDYIQVEGCRFDPDDCPVPTTNTSERGSIAGSLAEFNDFKQYQANYSHADFFGGTLLVNAYKADQAMRYLPENGADKQLVKPAPPDEERIFDQSEIVSNKQGLRTSWTRPDLFGTKGLELRVGLDLVEDEAQQRLALTNRLWVPPMDYKSFAPWMQLSWDIGPVTVSGGIRRQDDELMVADYTTVAFNDAVAVQGGGVEYKETLTNLGVVWRIGGGWSVFGSTGEGFTLPNIGIPLRNINANVLPENRRVDRIADIAAIVVTNTEFGFNWRGDRGAFSGSHYDSKTDFGASLAIDPINNDFILTRAPNRIKGYEFTGEWRFNDDWKASALYSHMEGMTAFWADDTRGRFKAGELTKPMGVLDLNPDKFSWSVKWGGLANTEITLGATRLFSRSLSGSDTRAFDNASYFYSENTTGYTLYDMSVYYKTERFGSFTLGIENLFDKQYILSWSQLPGFQNYWAGRGRMVSISHTITF</sequence>
<dbReference type="Pfam" id="PF00593">
    <property type="entry name" value="TonB_dep_Rec_b-barrel"/>
    <property type="match status" value="1"/>
</dbReference>
<reference evidence="13 14" key="1">
    <citation type="submission" date="2020-08" db="EMBL/GenBank/DDBJ databases">
        <title>Genome sequence of Thermomonas carbonis KCTC 42013T.</title>
        <authorList>
            <person name="Hyun D.-W."/>
            <person name="Bae J.-W."/>
        </authorList>
    </citation>
    <scope>NUCLEOTIDE SEQUENCE [LARGE SCALE GENOMIC DNA]</scope>
    <source>
        <strain evidence="13 14">KCTC 42013</strain>
    </source>
</reference>